<dbReference type="RefSeq" id="WP_219873934.1">
    <property type="nucleotide sequence ID" value="NZ_JAHZIJ010000015.1"/>
</dbReference>
<sequence length="367" mass="41775">MISGIVRAINVLAVINLALIAVLMLLFLYLLFAKIAGNRKKRRLAEFIGVSQSQSEASGILQFLQTGFVSRQLKAGSALRQEAIQDLLLQRLLATKSKTEEQRILAFAALQYASVYRAALQSRRWSKRMNALFGIERFRLKDLVPDLKELLQAPKCTEHERFLIYRAFAVFGLKDEVIPHLMQSEASYSGEQLLQLLLPFSDDALEQLCLEFHLLPLPIQRCMVDVLRLRNARSNVVLGLLEDHLFADDAELRGRCLHAIANFGYMSPGAVERFMARIEDESADSSSERLMQAKLMGMVREERYLAHLERLMSDSDYSVRQQAGESISRYKSGFDVLRRISITSSDRFAASMASETLERRSYERENT</sequence>
<protein>
    <recommendedName>
        <fullName evidence="4">HEAT repeat domain-containing protein</fullName>
    </recommendedName>
</protein>
<organism evidence="2 3">
    <name type="scientific">Paenibacillus oenotherae</name>
    <dbReference type="NCBI Taxonomy" id="1435645"/>
    <lineage>
        <taxon>Bacteria</taxon>
        <taxon>Bacillati</taxon>
        <taxon>Bacillota</taxon>
        <taxon>Bacilli</taxon>
        <taxon>Bacillales</taxon>
        <taxon>Paenibacillaceae</taxon>
        <taxon>Paenibacillus</taxon>
    </lineage>
</organism>
<proteinExistence type="predicted"/>
<dbReference type="InterPro" id="IPR016024">
    <property type="entry name" value="ARM-type_fold"/>
</dbReference>
<dbReference type="EMBL" id="JAHZIJ010000015">
    <property type="protein sequence ID" value="MBW7476690.1"/>
    <property type="molecule type" value="Genomic_DNA"/>
</dbReference>
<comment type="caution">
    <text evidence="2">The sequence shown here is derived from an EMBL/GenBank/DDBJ whole genome shotgun (WGS) entry which is preliminary data.</text>
</comment>
<feature type="transmembrane region" description="Helical" evidence="1">
    <location>
        <begin position="12"/>
        <end position="33"/>
    </location>
</feature>
<gene>
    <name evidence="2" type="ORF">K0T92_18390</name>
</gene>
<evidence type="ECO:0000313" key="3">
    <source>
        <dbReference type="Proteomes" id="UP000812277"/>
    </source>
</evidence>
<keyword evidence="1" id="KW-1133">Transmembrane helix</keyword>
<evidence type="ECO:0000256" key="1">
    <source>
        <dbReference type="SAM" id="Phobius"/>
    </source>
</evidence>
<keyword evidence="1" id="KW-0472">Membrane</keyword>
<dbReference type="Proteomes" id="UP000812277">
    <property type="component" value="Unassembled WGS sequence"/>
</dbReference>
<dbReference type="SUPFAM" id="SSF48371">
    <property type="entry name" value="ARM repeat"/>
    <property type="match status" value="1"/>
</dbReference>
<evidence type="ECO:0000313" key="2">
    <source>
        <dbReference type="EMBL" id="MBW7476690.1"/>
    </source>
</evidence>
<accession>A0ABS7D9S2</accession>
<dbReference type="Gene3D" id="1.25.10.10">
    <property type="entry name" value="Leucine-rich Repeat Variant"/>
    <property type="match status" value="1"/>
</dbReference>
<evidence type="ECO:0008006" key="4">
    <source>
        <dbReference type="Google" id="ProtNLM"/>
    </source>
</evidence>
<dbReference type="InterPro" id="IPR011989">
    <property type="entry name" value="ARM-like"/>
</dbReference>
<name>A0ABS7D9S2_9BACL</name>
<keyword evidence="3" id="KW-1185">Reference proteome</keyword>
<keyword evidence="1" id="KW-0812">Transmembrane</keyword>
<reference evidence="2 3" key="1">
    <citation type="submission" date="2021-07" db="EMBL/GenBank/DDBJ databases">
        <title>Paenibacillus radiodurans sp. nov., isolated from the southeastern edge of Tengger Desert.</title>
        <authorList>
            <person name="Zhang G."/>
        </authorList>
    </citation>
    <scope>NUCLEOTIDE SEQUENCE [LARGE SCALE GENOMIC DNA]</scope>
    <source>
        <strain evidence="2 3">DT7-4</strain>
    </source>
</reference>